<dbReference type="Pfam" id="PF25954">
    <property type="entry name" value="Beta-barrel_RND_2"/>
    <property type="match status" value="1"/>
</dbReference>
<accession>A0AAV5AWM0</accession>
<dbReference type="GO" id="GO:1990281">
    <property type="term" value="C:efflux pump complex"/>
    <property type="evidence" value="ECO:0007669"/>
    <property type="project" value="TreeGrafter"/>
</dbReference>
<reference evidence="6 9" key="1">
    <citation type="submission" date="2021-11" db="EMBL/GenBank/DDBJ databases">
        <title>Draft genome sequence of Capnocytophaga sp. strain KC07075 isolated from cat oral cavity.</title>
        <authorList>
            <person name="Suzuki M."/>
            <person name="Imaoka K."/>
            <person name="Kimura M."/>
            <person name="Morikawa S."/>
            <person name="Maeda K."/>
        </authorList>
    </citation>
    <scope>NUCLEOTIDE SEQUENCE</scope>
    <source>
        <strain evidence="6">KC07075</strain>
        <strain evidence="7 9">KC07079</strain>
    </source>
</reference>
<dbReference type="AlphaFoldDB" id="A0AAV5AWM0"/>
<dbReference type="Gene3D" id="2.40.50.100">
    <property type="match status" value="1"/>
</dbReference>
<dbReference type="PANTHER" id="PTHR30469">
    <property type="entry name" value="MULTIDRUG RESISTANCE PROTEIN MDTA"/>
    <property type="match status" value="1"/>
</dbReference>
<dbReference type="EMBL" id="BQKA01000021">
    <property type="protein sequence ID" value="GJM50090.1"/>
    <property type="molecule type" value="Genomic_DNA"/>
</dbReference>
<dbReference type="Pfam" id="PF25989">
    <property type="entry name" value="YknX_C"/>
    <property type="match status" value="1"/>
</dbReference>
<evidence type="ECO:0000313" key="6">
    <source>
        <dbReference type="EMBL" id="GJM50090.1"/>
    </source>
</evidence>
<dbReference type="InterPro" id="IPR058625">
    <property type="entry name" value="MdtA-like_BSH"/>
</dbReference>
<evidence type="ECO:0000313" key="9">
    <source>
        <dbReference type="Proteomes" id="UP001208692"/>
    </source>
</evidence>
<dbReference type="EMBL" id="BQKB01000025">
    <property type="protein sequence ID" value="GJM53085.1"/>
    <property type="molecule type" value="Genomic_DNA"/>
</dbReference>
<dbReference type="InterPro" id="IPR058792">
    <property type="entry name" value="Beta-barrel_RND_2"/>
</dbReference>
<dbReference type="Proteomes" id="UP001207736">
    <property type="component" value="Unassembled WGS sequence"/>
</dbReference>
<dbReference type="Pfam" id="PF25917">
    <property type="entry name" value="BSH_RND"/>
    <property type="match status" value="1"/>
</dbReference>
<dbReference type="InterPro" id="IPR006143">
    <property type="entry name" value="RND_pump_MFP"/>
</dbReference>
<evidence type="ECO:0000259" key="3">
    <source>
        <dbReference type="Pfam" id="PF25917"/>
    </source>
</evidence>
<dbReference type="Gene3D" id="2.40.420.20">
    <property type="match status" value="1"/>
</dbReference>
<dbReference type="SUPFAM" id="SSF111369">
    <property type="entry name" value="HlyD-like secretion proteins"/>
    <property type="match status" value="1"/>
</dbReference>
<dbReference type="Gene3D" id="1.10.287.470">
    <property type="entry name" value="Helix hairpin bin"/>
    <property type="match status" value="1"/>
</dbReference>
<evidence type="ECO:0000256" key="2">
    <source>
        <dbReference type="SAM" id="Coils"/>
    </source>
</evidence>
<dbReference type="GO" id="GO:0015562">
    <property type="term" value="F:efflux transmembrane transporter activity"/>
    <property type="evidence" value="ECO:0007669"/>
    <property type="project" value="TreeGrafter"/>
</dbReference>
<evidence type="ECO:0000313" key="8">
    <source>
        <dbReference type="Proteomes" id="UP001207736"/>
    </source>
</evidence>
<name>A0AAV5AWM0_9FLAO</name>
<dbReference type="PANTHER" id="PTHR30469:SF33">
    <property type="entry name" value="SLR1207 PROTEIN"/>
    <property type="match status" value="1"/>
</dbReference>
<feature type="domain" description="Multidrug resistance protein MdtA-like barrel-sandwich hybrid" evidence="3">
    <location>
        <begin position="71"/>
        <end position="195"/>
    </location>
</feature>
<evidence type="ECO:0000256" key="1">
    <source>
        <dbReference type="ARBA" id="ARBA00009477"/>
    </source>
</evidence>
<sequence>MKKIITILAAVGAIGFVAYKLYANKEKNAQEVAIVAEKNAQVAVRSQKVIKENVNDLFIANGTFVATQDLNVAAEMGGQVVKIYVKEGDVVSAGQTLAQIKADATNVGLEQAKAVLDNAQNELKRFESAYQTGGVTQQQLEQIRLQVKNAQANYNSAQINSGYSVVRSKISGIVSSKNIEEGTFVGAGTTLFNVVNINDLKLKVTVDEHQISQIKVGEKAKITPSVGGNTIEGKVTFVAPKSNGALKFPVEITVSNKDKSLKAGMYATVQFESSVGSENQVLTISRTAFVGSVSQNKIFKIVEGKAELVTVKSERNFGDKVEILEGLSEGNEVVTSGQINLDNGTPVKVIQ</sequence>
<evidence type="ECO:0000259" key="4">
    <source>
        <dbReference type="Pfam" id="PF25954"/>
    </source>
</evidence>
<keyword evidence="2" id="KW-0175">Coiled coil</keyword>
<dbReference type="InterPro" id="IPR058637">
    <property type="entry name" value="YknX-like_C"/>
</dbReference>
<keyword evidence="9" id="KW-1185">Reference proteome</keyword>
<feature type="domain" description="YknX-like C-terminal permuted SH3-like" evidence="5">
    <location>
        <begin position="282"/>
        <end position="349"/>
    </location>
</feature>
<organism evidence="6 8">
    <name type="scientific">Capnocytophaga catalasegens</name>
    <dbReference type="NCBI Taxonomy" id="1004260"/>
    <lineage>
        <taxon>Bacteria</taxon>
        <taxon>Pseudomonadati</taxon>
        <taxon>Bacteroidota</taxon>
        <taxon>Flavobacteriia</taxon>
        <taxon>Flavobacteriales</taxon>
        <taxon>Flavobacteriaceae</taxon>
        <taxon>Capnocytophaga</taxon>
    </lineage>
</organism>
<gene>
    <name evidence="6" type="ORF">RCZ15_10640</name>
    <name evidence="7" type="ORF">RCZ16_14020</name>
</gene>
<comment type="similarity">
    <text evidence="1">Belongs to the membrane fusion protein (MFP) (TC 8.A.1) family.</text>
</comment>
<dbReference type="RefSeq" id="WP_264846729.1">
    <property type="nucleotide sequence ID" value="NZ_BPMA01000028.1"/>
</dbReference>
<feature type="domain" description="CusB-like beta-barrel" evidence="4">
    <location>
        <begin position="202"/>
        <end position="273"/>
    </location>
</feature>
<proteinExistence type="inferred from homology"/>
<protein>
    <submittedName>
        <fullName evidence="6">MexH family multidrug efflux RND transporter periplasmic adaptor subunit</fullName>
    </submittedName>
</protein>
<dbReference type="Proteomes" id="UP001208692">
    <property type="component" value="Unassembled WGS sequence"/>
</dbReference>
<evidence type="ECO:0000259" key="5">
    <source>
        <dbReference type="Pfam" id="PF25989"/>
    </source>
</evidence>
<comment type="caution">
    <text evidence="6">The sequence shown here is derived from an EMBL/GenBank/DDBJ whole genome shotgun (WGS) entry which is preliminary data.</text>
</comment>
<dbReference type="Gene3D" id="2.40.30.170">
    <property type="match status" value="1"/>
</dbReference>
<feature type="coiled-coil region" evidence="2">
    <location>
        <begin position="102"/>
        <end position="160"/>
    </location>
</feature>
<dbReference type="NCBIfam" id="TIGR01730">
    <property type="entry name" value="RND_mfp"/>
    <property type="match status" value="1"/>
</dbReference>
<evidence type="ECO:0000313" key="7">
    <source>
        <dbReference type="EMBL" id="GJM53085.1"/>
    </source>
</evidence>